<feature type="transmembrane region" description="Helical" evidence="5">
    <location>
        <begin position="103"/>
        <end position="128"/>
    </location>
</feature>
<protein>
    <recommendedName>
        <fullName evidence="6">Yip1 domain-containing protein</fullName>
    </recommendedName>
</protein>
<keyword evidence="8" id="KW-1185">Reference proteome</keyword>
<reference evidence="8" key="1">
    <citation type="submission" date="2016-10" db="EMBL/GenBank/DDBJ databases">
        <authorList>
            <person name="Varghese N."/>
            <person name="Submissions S."/>
        </authorList>
    </citation>
    <scope>NUCLEOTIDE SEQUENCE [LARGE SCALE GENOMIC DNA]</scope>
    <source>
        <strain evidence="8">CGMCC 1.7738</strain>
    </source>
</reference>
<comment type="subcellular location">
    <subcellularLocation>
        <location evidence="1">Membrane</location>
        <topology evidence="1">Multi-pass membrane protein</topology>
    </subcellularLocation>
</comment>
<feature type="domain" description="Yip1" evidence="6">
    <location>
        <begin position="2"/>
        <end position="195"/>
    </location>
</feature>
<evidence type="ECO:0000256" key="3">
    <source>
        <dbReference type="ARBA" id="ARBA00022989"/>
    </source>
</evidence>
<evidence type="ECO:0000259" key="6">
    <source>
        <dbReference type="Pfam" id="PF04893"/>
    </source>
</evidence>
<evidence type="ECO:0000256" key="5">
    <source>
        <dbReference type="SAM" id="Phobius"/>
    </source>
</evidence>
<evidence type="ECO:0000256" key="4">
    <source>
        <dbReference type="ARBA" id="ARBA00023136"/>
    </source>
</evidence>
<feature type="transmembrane region" description="Helical" evidence="5">
    <location>
        <begin position="20"/>
        <end position="41"/>
    </location>
</feature>
<dbReference type="Proteomes" id="UP000199607">
    <property type="component" value="Unassembled WGS sequence"/>
</dbReference>
<dbReference type="EMBL" id="FOTC01000006">
    <property type="protein sequence ID" value="SFL46883.1"/>
    <property type="molecule type" value="Genomic_DNA"/>
</dbReference>
<dbReference type="GO" id="GO:0016020">
    <property type="term" value="C:membrane"/>
    <property type="evidence" value="ECO:0007669"/>
    <property type="project" value="UniProtKB-SubCell"/>
</dbReference>
<dbReference type="InterPro" id="IPR006977">
    <property type="entry name" value="Yip1_dom"/>
</dbReference>
<gene>
    <name evidence="7" type="ORF">SAMN04487950_3909</name>
</gene>
<organism evidence="7 8">
    <name type="scientific">Halogranum rubrum</name>
    <dbReference type="NCBI Taxonomy" id="553466"/>
    <lineage>
        <taxon>Archaea</taxon>
        <taxon>Methanobacteriati</taxon>
        <taxon>Methanobacteriota</taxon>
        <taxon>Stenosarchaea group</taxon>
        <taxon>Halobacteria</taxon>
        <taxon>Halobacteriales</taxon>
        <taxon>Haloferacaceae</taxon>
    </lineage>
</organism>
<keyword evidence="3 5" id="KW-1133">Transmembrane helix</keyword>
<keyword evidence="4 5" id="KW-0472">Membrane</keyword>
<feature type="transmembrane region" description="Helical" evidence="5">
    <location>
        <begin position="61"/>
        <end position="91"/>
    </location>
</feature>
<feature type="transmembrane region" description="Helical" evidence="5">
    <location>
        <begin position="148"/>
        <end position="171"/>
    </location>
</feature>
<dbReference type="Pfam" id="PF04893">
    <property type="entry name" value="Yip1"/>
    <property type="match status" value="1"/>
</dbReference>
<sequence length="207" mass="22144">MNVLTSPNEFFRRESEDPRLLQPALIVTAVALLGVALQYVLFSTISASISNPDTAGFMNLIMYVSMAFSFLAAFLGWLIYAGIFYLLSMIFDGEGSFGTVFKLVGWGYVPGIFSAAVTGVAYLVFLGGDSVNSPTGFAAAMQNPLNGPILWAISLFGIVFTLWQGALFAFAMRHGRDLTMKQAALVVSPLILLSVGGSIFTIVSGLV</sequence>
<dbReference type="RefSeq" id="WP_177197704.1">
    <property type="nucleotide sequence ID" value="NZ_FOTC01000006.1"/>
</dbReference>
<evidence type="ECO:0000256" key="2">
    <source>
        <dbReference type="ARBA" id="ARBA00022692"/>
    </source>
</evidence>
<accession>A0A1I4HYP6</accession>
<feature type="transmembrane region" description="Helical" evidence="5">
    <location>
        <begin position="183"/>
        <end position="206"/>
    </location>
</feature>
<proteinExistence type="predicted"/>
<evidence type="ECO:0000313" key="7">
    <source>
        <dbReference type="EMBL" id="SFL46883.1"/>
    </source>
</evidence>
<dbReference type="AlphaFoldDB" id="A0A1I4HYP6"/>
<keyword evidence="2 5" id="KW-0812">Transmembrane</keyword>
<name>A0A1I4HYP6_9EURY</name>
<dbReference type="STRING" id="553466.SAMN04487950_3909"/>
<evidence type="ECO:0000313" key="8">
    <source>
        <dbReference type="Proteomes" id="UP000199607"/>
    </source>
</evidence>
<evidence type="ECO:0000256" key="1">
    <source>
        <dbReference type="ARBA" id="ARBA00004141"/>
    </source>
</evidence>